<evidence type="ECO:0000313" key="2">
    <source>
        <dbReference type="Proteomes" id="UP000317652"/>
    </source>
</evidence>
<accession>A0ABY6VDB0</accession>
<comment type="caution">
    <text evidence="1">The sequence shown here is derived from an EMBL/GenBank/DDBJ whole genome shotgun (WGS) entry which is preliminary data.</text>
</comment>
<evidence type="ECO:0000313" key="1">
    <source>
        <dbReference type="EMBL" id="VUS46524.1"/>
    </source>
</evidence>
<keyword evidence="2" id="KW-1185">Reference proteome</keyword>
<sequence>MTKGFLEAKIKYVLDDFENERWCDLNSKGFNNKNYLSKVNQQKYILKYYGAYFCELYELYEMFFNDFEGKEIKIMSIGCGSGVDCEALNRVCIDLNKDINKSYLGIDLVDWNYRPVFPWARFNTMNAGNIDSSHVKDIDLFVFPKSLTELSEDIRINIANTIASESEKDCIYFLNTYVTNCPTESIYVDGITQFNTISKILTKDGLWCCTSSPNRYFYKKDEGFLGSSYDFFKFPNEMYQFVSELKDSCNNHNNSPECMSCEINFYPILNSKYLAFNLLKYTKG</sequence>
<gene>
    <name evidence="1" type="ORF">SB6411_01002</name>
</gene>
<dbReference type="RefSeq" id="WP_142981674.1">
    <property type="nucleotide sequence ID" value="NZ_CABGGS010000012.1"/>
</dbReference>
<evidence type="ECO:0008006" key="3">
    <source>
        <dbReference type="Google" id="ProtNLM"/>
    </source>
</evidence>
<protein>
    <recommendedName>
        <fullName evidence="3">Class I SAM-dependent methyltransferase</fullName>
    </recommendedName>
</protein>
<name>A0ABY6VDB0_9ENTR</name>
<organism evidence="1 2">
    <name type="scientific">Klebsiella spallanzanii</name>
    <dbReference type="NCBI Taxonomy" id="2587528"/>
    <lineage>
        <taxon>Bacteria</taxon>
        <taxon>Pseudomonadati</taxon>
        <taxon>Pseudomonadota</taxon>
        <taxon>Gammaproteobacteria</taxon>
        <taxon>Enterobacterales</taxon>
        <taxon>Enterobacteriaceae</taxon>
        <taxon>Klebsiella/Raoultella group</taxon>
        <taxon>Klebsiella</taxon>
    </lineage>
</organism>
<proteinExistence type="predicted"/>
<reference evidence="1 2" key="1">
    <citation type="submission" date="2019-07" db="EMBL/GenBank/DDBJ databases">
        <authorList>
            <person name="Brisse S."/>
            <person name="Rodrigues C."/>
            <person name="Thorpe H."/>
        </authorList>
    </citation>
    <scope>NUCLEOTIDE SEQUENCE [LARGE SCALE GENOMIC DNA]</scope>
    <source>
        <strain evidence="1">SB6411</strain>
    </source>
</reference>
<dbReference type="EMBL" id="CABGGS010000012">
    <property type="protein sequence ID" value="VUS46524.1"/>
    <property type="molecule type" value="Genomic_DNA"/>
</dbReference>
<dbReference type="Proteomes" id="UP000317652">
    <property type="component" value="Unassembled WGS sequence"/>
</dbReference>